<keyword evidence="1" id="KW-1133">Transmembrane helix</keyword>
<reference evidence="3" key="1">
    <citation type="journal article" date="2019" name="Int. J. Syst. Evol. Microbiol.">
        <title>The Global Catalogue of Microorganisms (GCM) 10K type strain sequencing project: providing services to taxonomists for standard genome sequencing and annotation.</title>
        <authorList>
            <consortium name="The Broad Institute Genomics Platform"/>
            <consortium name="The Broad Institute Genome Sequencing Center for Infectious Disease"/>
            <person name="Wu L."/>
            <person name="Ma J."/>
        </authorList>
    </citation>
    <scope>NUCLEOTIDE SEQUENCE [LARGE SCALE GENOMIC DNA]</scope>
    <source>
        <strain evidence="3">TISTR 1906</strain>
    </source>
</reference>
<protein>
    <submittedName>
        <fullName evidence="2">Uncharacterized protein</fullName>
    </submittedName>
</protein>
<evidence type="ECO:0000256" key="1">
    <source>
        <dbReference type="SAM" id="Phobius"/>
    </source>
</evidence>
<keyword evidence="1" id="KW-0472">Membrane</keyword>
<name>A0ABW5URW1_9BURK</name>
<evidence type="ECO:0000313" key="3">
    <source>
        <dbReference type="Proteomes" id="UP001597463"/>
    </source>
</evidence>
<keyword evidence="1" id="KW-0812">Transmembrane</keyword>
<dbReference type="RefSeq" id="WP_245633431.1">
    <property type="nucleotide sequence ID" value="NZ_BCNT01000017.1"/>
</dbReference>
<feature type="transmembrane region" description="Helical" evidence="1">
    <location>
        <begin position="79"/>
        <end position="101"/>
    </location>
</feature>
<feature type="transmembrane region" description="Helical" evidence="1">
    <location>
        <begin position="39"/>
        <end position="59"/>
    </location>
</feature>
<proteinExistence type="predicted"/>
<dbReference type="Proteomes" id="UP001597463">
    <property type="component" value="Unassembled WGS sequence"/>
</dbReference>
<dbReference type="EMBL" id="JBHUMV010000007">
    <property type="protein sequence ID" value="MFD2755649.1"/>
    <property type="molecule type" value="Genomic_DNA"/>
</dbReference>
<sequence length="173" mass="18466">MLVAGLGLAASMVLHLAALFGLAPLLLSPLGSDAQALHMALIMGIFVVWLPAVLLGHRLNTTGNTRPSIQQMLAGCPTWMQYGFFAIFGYAVLNFFISLSGRSPGDDGLVQELRLVTGHAMLFYGIAFGSFYSVLNRPGLLAPRYCPAGHKVGHEDHFCAVCGLPAPRDGQQP</sequence>
<feature type="transmembrane region" description="Helical" evidence="1">
    <location>
        <begin position="113"/>
        <end position="135"/>
    </location>
</feature>
<organism evidence="2 3">
    <name type="scientific">Comamonas terrae</name>
    <dbReference type="NCBI Taxonomy" id="673548"/>
    <lineage>
        <taxon>Bacteria</taxon>
        <taxon>Pseudomonadati</taxon>
        <taxon>Pseudomonadota</taxon>
        <taxon>Betaproteobacteria</taxon>
        <taxon>Burkholderiales</taxon>
        <taxon>Comamonadaceae</taxon>
        <taxon>Comamonas</taxon>
    </lineage>
</organism>
<feature type="transmembrane region" description="Helical" evidence="1">
    <location>
        <begin position="6"/>
        <end position="27"/>
    </location>
</feature>
<accession>A0ABW5URW1</accession>
<evidence type="ECO:0000313" key="2">
    <source>
        <dbReference type="EMBL" id="MFD2755649.1"/>
    </source>
</evidence>
<keyword evidence="3" id="KW-1185">Reference proteome</keyword>
<comment type="caution">
    <text evidence="2">The sequence shown here is derived from an EMBL/GenBank/DDBJ whole genome shotgun (WGS) entry which is preliminary data.</text>
</comment>
<gene>
    <name evidence="2" type="ORF">ACFSW6_16365</name>
</gene>